<evidence type="ECO:0000313" key="3">
    <source>
        <dbReference type="Proteomes" id="UP001150925"/>
    </source>
</evidence>
<dbReference type="AlphaFoldDB" id="A0A9W8APF4"/>
<keyword evidence="3" id="KW-1185">Reference proteome</keyword>
<evidence type="ECO:0000313" key="2">
    <source>
        <dbReference type="EMBL" id="KAJ1964531.1"/>
    </source>
</evidence>
<feature type="compositionally biased region" description="Polar residues" evidence="1">
    <location>
        <begin position="131"/>
        <end position="155"/>
    </location>
</feature>
<evidence type="ECO:0000256" key="1">
    <source>
        <dbReference type="SAM" id="MobiDB-lite"/>
    </source>
</evidence>
<name>A0A9W8APF4_9FUNG</name>
<gene>
    <name evidence="2" type="ORF">IWQ62_002910</name>
</gene>
<dbReference type="EMBL" id="JANBPY010000690">
    <property type="protein sequence ID" value="KAJ1964531.1"/>
    <property type="molecule type" value="Genomic_DNA"/>
</dbReference>
<reference evidence="2" key="1">
    <citation type="submission" date="2022-07" db="EMBL/GenBank/DDBJ databases">
        <title>Phylogenomic reconstructions and comparative analyses of Kickxellomycotina fungi.</title>
        <authorList>
            <person name="Reynolds N.K."/>
            <person name="Stajich J.E."/>
            <person name="Barry K."/>
            <person name="Grigoriev I.V."/>
            <person name="Crous P."/>
            <person name="Smith M.E."/>
        </authorList>
    </citation>
    <scope>NUCLEOTIDE SEQUENCE</scope>
    <source>
        <strain evidence="2">RSA 1196</strain>
    </source>
</reference>
<feature type="region of interest" description="Disordered" evidence="1">
    <location>
        <begin position="118"/>
        <end position="155"/>
    </location>
</feature>
<comment type="caution">
    <text evidence="2">The sequence shown here is derived from an EMBL/GenBank/DDBJ whole genome shotgun (WGS) entry which is preliminary data.</text>
</comment>
<accession>A0A9W8APF4</accession>
<proteinExistence type="predicted"/>
<sequence length="155" mass="16989">MDNRFLATLQTLTTAVLSLQSKVDNQSVEIQRLAGKVDDLTTDSLFIRNILDQDGATESLIRDIAQGLVSDAYAAHNGVCWSNFPAAQKQELYSTLEAQAARLGVYLNRDRQRQVVPPAPTAHEEGDMDTGSLSPLFSSEETAHTSSCHHTNSDR</sequence>
<dbReference type="Proteomes" id="UP001150925">
    <property type="component" value="Unassembled WGS sequence"/>
</dbReference>
<protein>
    <submittedName>
        <fullName evidence="2">Uncharacterized protein</fullName>
    </submittedName>
</protein>
<organism evidence="2 3">
    <name type="scientific">Dispira parvispora</name>
    <dbReference type="NCBI Taxonomy" id="1520584"/>
    <lineage>
        <taxon>Eukaryota</taxon>
        <taxon>Fungi</taxon>
        <taxon>Fungi incertae sedis</taxon>
        <taxon>Zoopagomycota</taxon>
        <taxon>Kickxellomycotina</taxon>
        <taxon>Dimargaritomycetes</taxon>
        <taxon>Dimargaritales</taxon>
        <taxon>Dimargaritaceae</taxon>
        <taxon>Dispira</taxon>
    </lineage>
</organism>